<gene>
    <name evidence="2" type="ORF">GMBLW1_40540</name>
</gene>
<dbReference type="InterPro" id="IPR038312">
    <property type="entry name" value="DUF5063_sf"/>
</dbReference>
<protein>
    <recommendedName>
        <fullName evidence="4">DUF5063 domain-containing protein</fullName>
    </recommendedName>
</protein>
<evidence type="ECO:0000256" key="1">
    <source>
        <dbReference type="SAM" id="MobiDB-lite"/>
    </source>
</evidence>
<evidence type="ECO:0008006" key="4">
    <source>
        <dbReference type="Google" id="ProtNLM"/>
    </source>
</evidence>
<dbReference type="AlphaFoldDB" id="A0A6C2YVX9"/>
<name>A0A6C2YVX9_9BACT</name>
<evidence type="ECO:0000313" key="2">
    <source>
        <dbReference type="EMBL" id="VIP05139.1"/>
    </source>
</evidence>
<proteinExistence type="predicted"/>
<feature type="region of interest" description="Disordered" evidence="1">
    <location>
        <begin position="165"/>
        <end position="185"/>
    </location>
</feature>
<dbReference type="InterPro" id="IPR032025">
    <property type="entry name" value="DUF5063"/>
</dbReference>
<dbReference type="Gene3D" id="1.20.120.1550">
    <property type="entry name" value="Protein of unknown function DUF5063"/>
    <property type="match status" value="1"/>
</dbReference>
<dbReference type="EMBL" id="LR586016">
    <property type="protein sequence ID" value="VIP05139.1"/>
    <property type="molecule type" value="Genomic_DNA"/>
</dbReference>
<keyword evidence="3" id="KW-1185">Reference proteome</keyword>
<dbReference type="EMBL" id="LR593887">
    <property type="protein sequence ID" value="VTS07634.1"/>
    <property type="molecule type" value="Genomic_DNA"/>
</dbReference>
<reference evidence="2" key="1">
    <citation type="submission" date="2019-04" db="EMBL/GenBank/DDBJ databases">
        <authorList>
            <consortium name="Science for Life Laboratories"/>
        </authorList>
    </citation>
    <scope>NUCLEOTIDE SEQUENCE</scope>
    <source>
        <strain evidence="2">MBLW1</strain>
    </source>
</reference>
<feature type="compositionally biased region" description="Polar residues" evidence="1">
    <location>
        <begin position="167"/>
        <end position="177"/>
    </location>
</feature>
<dbReference type="KEGG" id="tim:GMBLW1_40540"/>
<sequence>MDTERSATERFVELARQYRDWVLFGTDCGPEAARQALTLVSQLYVAALNLSQLRLEDSPESQPPPLPNWQTIYPKMIARLPFKVYGDVFNPLPVPAEPSIEADLADDLADIFADVVGGLQWFEAGHISEALWEWTHQFVYHWGDHATAAIRALHAWLAEKHPHMLSQPISPGSSSPDTAEETPDP</sequence>
<organism evidence="2">
    <name type="scientific">Tuwongella immobilis</name>
    <dbReference type="NCBI Taxonomy" id="692036"/>
    <lineage>
        <taxon>Bacteria</taxon>
        <taxon>Pseudomonadati</taxon>
        <taxon>Planctomycetota</taxon>
        <taxon>Planctomycetia</taxon>
        <taxon>Gemmatales</taxon>
        <taxon>Gemmataceae</taxon>
        <taxon>Tuwongella</taxon>
    </lineage>
</organism>
<dbReference type="InParanoid" id="A0A6C2YVX9"/>
<dbReference type="Pfam" id="PF16702">
    <property type="entry name" value="DUF5063"/>
    <property type="match status" value="1"/>
</dbReference>
<evidence type="ECO:0000313" key="3">
    <source>
        <dbReference type="Proteomes" id="UP000464378"/>
    </source>
</evidence>
<accession>A0A6C2YVX9</accession>
<dbReference type="Proteomes" id="UP000464378">
    <property type="component" value="Chromosome"/>
</dbReference>